<evidence type="ECO:0000313" key="2">
    <source>
        <dbReference type="EMBL" id="VDK39452.1"/>
    </source>
</evidence>
<sequence length="99" mass="11401">MVDFVWNSIRLLPMGPVRLEARDFLGPIPSDLHSRSDPRLPLAWLVFLACVIYLVGCYIDYRRLGVNLIALIMRQSDHIYELYIVRRRPSSVTTPSASQ</sequence>
<dbReference type="EMBL" id="UYRU01005915">
    <property type="protein sequence ID" value="VDK39452.1"/>
    <property type="molecule type" value="Genomic_DNA"/>
</dbReference>
<name>A0A3P6PQQ5_DIBLA</name>
<gene>
    <name evidence="2" type="ORF">DILT_LOCUS1036</name>
</gene>
<keyword evidence="1" id="KW-0812">Transmembrane</keyword>
<protein>
    <submittedName>
        <fullName evidence="2">Uncharacterized protein</fullName>
    </submittedName>
</protein>
<evidence type="ECO:0000256" key="1">
    <source>
        <dbReference type="SAM" id="Phobius"/>
    </source>
</evidence>
<keyword evidence="1" id="KW-1133">Transmembrane helix</keyword>
<evidence type="ECO:0000313" key="3">
    <source>
        <dbReference type="Proteomes" id="UP000281553"/>
    </source>
</evidence>
<accession>A0A3P6PQQ5</accession>
<keyword evidence="3" id="KW-1185">Reference proteome</keyword>
<feature type="transmembrane region" description="Helical" evidence="1">
    <location>
        <begin position="42"/>
        <end position="61"/>
    </location>
</feature>
<keyword evidence="1" id="KW-0472">Membrane</keyword>
<proteinExistence type="predicted"/>
<organism evidence="2 3">
    <name type="scientific">Dibothriocephalus latus</name>
    <name type="common">Fish tapeworm</name>
    <name type="synonym">Diphyllobothrium latum</name>
    <dbReference type="NCBI Taxonomy" id="60516"/>
    <lineage>
        <taxon>Eukaryota</taxon>
        <taxon>Metazoa</taxon>
        <taxon>Spiralia</taxon>
        <taxon>Lophotrochozoa</taxon>
        <taxon>Platyhelminthes</taxon>
        <taxon>Cestoda</taxon>
        <taxon>Eucestoda</taxon>
        <taxon>Diphyllobothriidea</taxon>
        <taxon>Diphyllobothriidae</taxon>
        <taxon>Dibothriocephalus</taxon>
    </lineage>
</organism>
<dbReference type="AlphaFoldDB" id="A0A3P6PQQ5"/>
<reference evidence="2 3" key="1">
    <citation type="submission" date="2018-11" db="EMBL/GenBank/DDBJ databases">
        <authorList>
            <consortium name="Pathogen Informatics"/>
        </authorList>
    </citation>
    <scope>NUCLEOTIDE SEQUENCE [LARGE SCALE GENOMIC DNA]</scope>
</reference>
<dbReference type="Proteomes" id="UP000281553">
    <property type="component" value="Unassembled WGS sequence"/>
</dbReference>
<dbReference type="OrthoDB" id="1899781at2759"/>